<keyword evidence="7" id="KW-0482">Metalloprotease</keyword>
<evidence type="ECO:0000256" key="6">
    <source>
        <dbReference type="ARBA" id="ARBA00022833"/>
    </source>
</evidence>
<name>A0A9D2Q1I2_9MICO</name>
<comment type="caution">
    <text evidence="10">The sequence shown here is derived from an EMBL/GenBank/DDBJ whole genome shotgun (WGS) entry which is preliminary data.</text>
</comment>
<reference evidence="10" key="1">
    <citation type="journal article" date="2021" name="PeerJ">
        <title>Extensive microbial diversity within the chicken gut microbiome revealed by metagenomics and culture.</title>
        <authorList>
            <person name="Gilroy R."/>
            <person name="Ravi A."/>
            <person name="Getino M."/>
            <person name="Pursley I."/>
            <person name="Horton D.L."/>
            <person name="Alikhan N.F."/>
            <person name="Baker D."/>
            <person name="Gharbi K."/>
            <person name="Hall N."/>
            <person name="Watson M."/>
            <person name="Adriaenssens E.M."/>
            <person name="Foster-Nyarko E."/>
            <person name="Jarju S."/>
            <person name="Secka A."/>
            <person name="Antonio M."/>
            <person name="Oren A."/>
            <person name="Chaudhuri R.R."/>
            <person name="La Ragione R."/>
            <person name="Hildebrand F."/>
            <person name="Pallen M.J."/>
        </authorList>
    </citation>
    <scope>NUCLEOTIDE SEQUENCE</scope>
    <source>
        <strain evidence="10">CHK130-7132</strain>
    </source>
</reference>
<dbReference type="PANTHER" id="PTHR11733:SF167">
    <property type="entry name" value="FI17812P1-RELATED"/>
    <property type="match status" value="1"/>
</dbReference>
<dbReference type="InterPro" id="IPR042089">
    <property type="entry name" value="Peptidase_M13_dom_2"/>
</dbReference>
<evidence type="ECO:0000259" key="8">
    <source>
        <dbReference type="Pfam" id="PF01431"/>
    </source>
</evidence>
<dbReference type="Gene3D" id="1.10.1380.10">
    <property type="entry name" value="Neutral endopeptidase , domain2"/>
    <property type="match status" value="1"/>
</dbReference>
<dbReference type="PRINTS" id="PR00786">
    <property type="entry name" value="NEPRILYSIN"/>
</dbReference>
<keyword evidence="6" id="KW-0862">Zinc</keyword>
<accession>A0A9D2Q1I2</accession>
<dbReference type="EMBL" id="DWWC01000346">
    <property type="protein sequence ID" value="HJC71144.1"/>
    <property type="molecule type" value="Genomic_DNA"/>
</dbReference>
<dbReference type="GO" id="GO:0005886">
    <property type="term" value="C:plasma membrane"/>
    <property type="evidence" value="ECO:0007669"/>
    <property type="project" value="TreeGrafter"/>
</dbReference>
<keyword evidence="5" id="KW-0378">Hydrolase</keyword>
<dbReference type="Pfam" id="PF05649">
    <property type="entry name" value="Peptidase_M13_N"/>
    <property type="match status" value="1"/>
</dbReference>
<evidence type="ECO:0000259" key="9">
    <source>
        <dbReference type="Pfam" id="PF05649"/>
    </source>
</evidence>
<dbReference type="InterPro" id="IPR024079">
    <property type="entry name" value="MetalloPept_cat_dom_sf"/>
</dbReference>
<organism evidence="10 11">
    <name type="scientific">Candidatus Brachybacterium intestinipullorum</name>
    <dbReference type="NCBI Taxonomy" id="2838512"/>
    <lineage>
        <taxon>Bacteria</taxon>
        <taxon>Bacillati</taxon>
        <taxon>Actinomycetota</taxon>
        <taxon>Actinomycetes</taxon>
        <taxon>Micrococcales</taxon>
        <taxon>Dermabacteraceae</taxon>
        <taxon>Brachybacterium</taxon>
    </lineage>
</organism>
<evidence type="ECO:0000256" key="5">
    <source>
        <dbReference type="ARBA" id="ARBA00022801"/>
    </source>
</evidence>
<feature type="domain" description="Peptidase M13 N-terminal" evidence="9">
    <location>
        <begin position="21"/>
        <end position="417"/>
    </location>
</feature>
<evidence type="ECO:0000256" key="3">
    <source>
        <dbReference type="ARBA" id="ARBA00022670"/>
    </source>
</evidence>
<dbReference type="InterPro" id="IPR008753">
    <property type="entry name" value="Peptidase_M13_N"/>
</dbReference>
<dbReference type="AlphaFoldDB" id="A0A9D2Q1I2"/>
<sequence>MTAALPSGLDLEQVDPSTRLQDDLFGHVNGRWLAEHVMPADRSSDGAFHALRDLSEERVREIVEEAAADVAAAPPEGATGAEQLPIPTTDHARVGTLYRMFMDTEAIEAAGLSGLEQLLETIGTADDLDQVVRLMAAPDSGASAVLAYVWTDDHDSSQYQVKLHQGGLGLPDESYYREEHHAETREAYAAHLANLARLAELPGRPGLVEGTAQDVAAAVQDFETRLAACHVDVVRLRDREKSDNPMDAAQRRELAPAFPWDAYVEGTGAPAAAFDVVSVGQPEFVSAAAQLLADEDLSVLRTWLALHTVSTYAPYLPAALVQEDFDFNGRVLSGAEELRERWKRGVALVEGALGFAVGREYVARHFPAAHKERMTALVDALMDAYRDSIRALDWMTPATREKALEKLERFTPKIGYPETWRTYDGLEIVPGDLVASVRASRRFEADFEFSKVGGPMDEGEWHMTPQTVNAYYNPGRNEIVFPAAILQPPFFDAEADDAVNFGGIGAVIGHEIGHGFDDQGSKYDGEGNLVSWWTDEDRAAFDERAARLVAQYSELSPRELEDAHLVNGALTIGENIGDLGGLSIAVKAYLSSHDAAEVEREIDGLTGLQRVFWSWATVWRGRNRPQEAIRRLAVDPHAPMEFRCNAVAGHLDEFHEAFDVREGDGMYRAPEERVSIW</sequence>
<keyword evidence="3" id="KW-0645">Protease</keyword>
<feature type="domain" description="Peptidase M13 C-terminal" evidence="8">
    <location>
        <begin position="469"/>
        <end position="674"/>
    </location>
</feature>
<dbReference type="PANTHER" id="PTHR11733">
    <property type="entry name" value="ZINC METALLOPROTEASE FAMILY M13 NEPRILYSIN-RELATED"/>
    <property type="match status" value="1"/>
</dbReference>
<dbReference type="GO" id="GO:0046872">
    <property type="term" value="F:metal ion binding"/>
    <property type="evidence" value="ECO:0007669"/>
    <property type="project" value="UniProtKB-KW"/>
</dbReference>
<proteinExistence type="inferred from homology"/>
<dbReference type="Proteomes" id="UP000823854">
    <property type="component" value="Unassembled WGS sequence"/>
</dbReference>
<evidence type="ECO:0000256" key="1">
    <source>
        <dbReference type="ARBA" id="ARBA00001947"/>
    </source>
</evidence>
<dbReference type="InterPro" id="IPR018497">
    <property type="entry name" value="Peptidase_M13_C"/>
</dbReference>
<dbReference type="GO" id="GO:0016485">
    <property type="term" value="P:protein processing"/>
    <property type="evidence" value="ECO:0007669"/>
    <property type="project" value="TreeGrafter"/>
</dbReference>
<evidence type="ECO:0000256" key="2">
    <source>
        <dbReference type="ARBA" id="ARBA00007357"/>
    </source>
</evidence>
<dbReference type="GO" id="GO:0004222">
    <property type="term" value="F:metalloendopeptidase activity"/>
    <property type="evidence" value="ECO:0007669"/>
    <property type="project" value="InterPro"/>
</dbReference>
<protein>
    <submittedName>
        <fullName evidence="10">Peptidase M13</fullName>
    </submittedName>
</protein>
<dbReference type="Pfam" id="PF01431">
    <property type="entry name" value="Peptidase_M13"/>
    <property type="match status" value="1"/>
</dbReference>
<evidence type="ECO:0000313" key="11">
    <source>
        <dbReference type="Proteomes" id="UP000823854"/>
    </source>
</evidence>
<dbReference type="PROSITE" id="PS51885">
    <property type="entry name" value="NEPRILYSIN"/>
    <property type="match status" value="1"/>
</dbReference>
<gene>
    <name evidence="10" type="ORF">H9932_15910</name>
</gene>
<dbReference type="CDD" id="cd08662">
    <property type="entry name" value="M13"/>
    <property type="match status" value="1"/>
</dbReference>
<dbReference type="InterPro" id="IPR000718">
    <property type="entry name" value="Peptidase_M13"/>
</dbReference>
<evidence type="ECO:0000256" key="4">
    <source>
        <dbReference type="ARBA" id="ARBA00022723"/>
    </source>
</evidence>
<evidence type="ECO:0000313" key="10">
    <source>
        <dbReference type="EMBL" id="HJC71144.1"/>
    </source>
</evidence>
<reference evidence="10" key="2">
    <citation type="submission" date="2021-04" db="EMBL/GenBank/DDBJ databases">
        <authorList>
            <person name="Gilroy R."/>
        </authorList>
    </citation>
    <scope>NUCLEOTIDE SEQUENCE</scope>
    <source>
        <strain evidence="10">CHK130-7132</strain>
    </source>
</reference>
<keyword evidence="4" id="KW-0479">Metal-binding</keyword>
<dbReference type="SUPFAM" id="SSF55486">
    <property type="entry name" value="Metalloproteases ('zincins'), catalytic domain"/>
    <property type="match status" value="1"/>
</dbReference>
<comment type="similarity">
    <text evidence="2">Belongs to the peptidase M13 family.</text>
</comment>
<evidence type="ECO:0000256" key="7">
    <source>
        <dbReference type="ARBA" id="ARBA00023049"/>
    </source>
</evidence>
<comment type="cofactor">
    <cofactor evidence="1">
        <name>Zn(2+)</name>
        <dbReference type="ChEBI" id="CHEBI:29105"/>
    </cofactor>
</comment>
<dbReference type="Gene3D" id="3.40.390.10">
    <property type="entry name" value="Collagenase (Catalytic Domain)"/>
    <property type="match status" value="1"/>
</dbReference>